<keyword evidence="2" id="KW-1185">Reference proteome</keyword>
<comment type="caution">
    <text evidence="1">The sequence shown here is derived from an EMBL/GenBank/DDBJ whole genome shotgun (WGS) entry which is preliminary data.</text>
</comment>
<gene>
    <name evidence="1" type="ORF">QC825_02050</name>
</gene>
<dbReference type="InterPro" id="IPR021856">
    <property type="entry name" value="DUF3465"/>
</dbReference>
<organism evidence="1 2">
    <name type="scientific">Larsenimonas suaedae</name>
    <dbReference type="NCBI Taxonomy" id="1851019"/>
    <lineage>
        <taxon>Bacteria</taxon>
        <taxon>Pseudomonadati</taxon>
        <taxon>Pseudomonadota</taxon>
        <taxon>Gammaproteobacteria</taxon>
        <taxon>Oceanospirillales</taxon>
        <taxon>Halomonadaceae</taxon>
        <taxon>Larsenimonas</taxon>
    </lineage>
</organism>
<proteinExistence type="predicted"/>
<dbReference type="RefSeq" id="WP_251592817.1">
    <property type="nucleotide sequence ID" value="NZ_JAMLJI010000002.1"/>
</dbReference>
<dbReference type="EMBL" id="JARWAO010000001">
    <property type="protein sequence ID" value="MDR5894855.1"/>
    <property type="molecule type" value="Genomic_DNA"/>
</dbReference>
<protein>
    <submittedName>
        <fullName evidence="1">DUF3465 domain-containing protein</fullName>
    </submittedName>
</protein>
<dbReference type="Pfam" id="PF11948">
    <property type="entry name" value="DUF3465"/>
    <property type="match status" value="1"/>
</dbReference>
<reference evidence="1 2" key="1">
    <citation type="submission" date="2023-04" db="EMBL/GenBank/DDBJ databases">
        <title>A long-awaited taxogenomic arrangement of the family Halomonadaceae.</title>
        <authorList>
            <person name="De La Haba R."/>
            <person name="Chuvochina M."/>
            <person name="Wittouck S."/>
            <person name="Arahal D.R."/>
            <person name="Sanchez-Porro C."/>
            <person name="Hugenholtz P."/>
            <person name="Ventosa A."/>
        </authorList>
    </citation>
    <scope>NUCLEOTIDE SEQUENCE [LARGE SCALE GENOMIC DNA]</scope>
    <source>
        <strain evidence="1 2">DSM 22428</strain>
    </source>
</reference>
<dbReference type="Proteomes" id="UP001269375">
    <property type="component" value="Unassembled WGS sequence"/>
</dbReference>
<sequence length="145" mass="16653">MRSRTRTWRDVRWGVGVLSMLSVLVALLVAAPARADNDALWQAFLAKREGVQVAGAGTVTRVLKDDTRSRRHQRFILELDHDQTVLIAHNIDLAPRVEGLERGDRVEFYGEYAWNARGGVVHWTHRDPGRRHINGYLIVDGQRYW</sequence>
<evidence type="ECO:0000313" key="1">
    <source>
        <dbReference type="EMBL" id="MDR5894855.1"/>
    </source>
</evidence>
<accession>A0ABU1GS62</accession>
<name>A0ABU1GS62_9GAMM</name>
<evidence type="ECO:0000313" key="2">
    <source>
        <dbReference type="Proteomes" id="UP001269375"/>
    </source>
</evidence>